<comment type="subcellular location">
    <subcellularLocation>
        <location evidence="1">Cell membrane</location>
        <topology evidence="1">Multi-pass membrane protein</topology>
    </subcellularLocation>
</comment>
<dbReference type="GeneID" id="96911904"/>
<keyword evidence="5 6" id="KW-0472">Membrane</keyword>
<dbReference type="Proteomes" id="UP000887127">
    <property type="component" value="Unassembled WGS sequence"/>
</dbReference>
<sequence length="470" mass="53484">MMNIKIGKKEVIWSYMGYILNNGTNLILMPFVLNFLPTQELGLWYTFLSVGGMVNLLDFGFLPTITRNFTYSWSGVKKLTKSGLGNEKTDATPNYELLYLIIKASRMIYLIIALTALAGMTTLGTLYVINILEDNFSLKYIVAWIIYSVAVFLNMYYGYWRAALKGVGLVKGSQKSILYARLVQIVVSLVCLFLGLTIIGVALAYLVSGVVTRQLSIKYFYNSERIKGKLNYKVAYKDIVENIKEVFLVIWHSAWRTGIFSLGTFLTLQSSVLFTSNYLGLKVTASYGLAFQMFNMLYALASIFFSTYMIKMSEARVNNNNKMIKEFFSLSIVVSWIAYVIGVIGIVFFSEPILRIIGSNTSMLPRPILMYMGIDLFLDFNYNKFVSYILTGNSIPFYKSSFLSGVGVVILTFALLNFTNLGIWSILISRTMIQGIYNYWYWPKFVLKELDMKISEIIKIGFNEVSKLIK</sequence>
<feature type="transmembrane region" description="Helical" evidence="6">
    <location>
        <begin position="42"/>
        <end position="62"/>
    </location>
</feature>
<dbReference type="EMBL" id="BKBI01000006">
    <property type="protein sequence ID" value="GEQ35522.1"/>
    <property type="molecule type" value="Genomic_DNA"/>
</dbReference>
<dbReference type="InterPro" id="IPR048122">
    <property type="entry name" value="WZX-like"/>
</dbReference>
<gene>
    <name evidence="7" type="ORF">M132T_10300</name>
</gene>
<evidence type="ECO:0008006" key="9">
    <source>
        <dbReference type="Google" id="ProtNLM"/>
    </source>
</evidence>
<feature type="transmembrane region" description="Helical" evidence="6">
    <location>
        <begin position="141"/>
        <end position="160"/>
    </location>
</feature>
<evidence type="ECO:0000256" key="6">
    <source>
        <dbReference type="SAM" id="Phobius"/>
    </source>
</evidence>
<reference evidence="7" key="1">
    <citation type="submission" date="2019-08" db="EMBL/GenBank/DDBJ databases">
        <title>Marinilactibacillus psychrotolerans M13-2T whole genome sequencing project.</title>
        <authorList>
            <person name="Ishikawa M."/>
            <person name="Suzuki T."/>
            <person name="Matsutani M."/>
        </authorList>
    </citation>
    <scope>NUCLEOTIDE SEQUENCE</scope>
    <source>
        <strain evidence="7">M13-2T</strain>
    </source>
</reference>
<evidence type="ECO:0000256" key="3">
    <source>
        <dbReference type="ARBA" id="ARBA00022692"/>
    </source>
</evidence>
<feature type="transmembrane region" description="Helical" evidence="6">
    <location>
        <begin position="181"/>
        <end position="207"/>
    </location>
</feature>
<organism evidence="7 8">
    <name type="scientific">Marinilactibacillus psychrotolerans</name>
    <dbReference type="NCBI Taxonomy" id="191770"/>
    <lineage>
        <taxon>Bacteria</taxon>
        <taxon>Bacillati</taxon>
        <taxon>Bacillota</taxon>
        <taxon>Bacilli</taxon>
        <taxon>Lactobacillales</taxon>
        <taxon>Carnobacteriaceae</taxon>
        <taxon>Marinilactibacillus</taxon>
    </lineage>
</organism>
<evidence type="ECO:0000313" key="7">
    <source>
        <dbReference type="EMBL" id="GEQ35522.1"/>
    </source>
</evidence>
<dbReference type="GO" id="GO:0005886">
    <property type="term" value="C:plasma membrane"/>
    <property type="evidence" value="ECO:0007669"/>
    <property type="project" value="UniProtKB-SubCell"/>
</dbReference>
<dbReference type="RefSeq" id="WP_091762647.1">
    <property type="nucleotide sequence ID" value="NZ_BJVX01000015.1"/>
</dbReference>
<keyword evidence="2" id="KW-1003">Cell membrane</keyword>
<feature type="transmembrane region" description="Helical" evidence="6">
    <location>
        <begin position="12"/>
        <end position="36"/>
    </location>
</feature>
<name>A0AAV3WU21_9LACT</name>
<evidence type="ECO:0000256" key="4">
    <source>
        <dbReference type="ARBA" id="ARBA00022989"/>
    </source>
</evidence>
<feature type="transmembrane region" description="Helical" evidence="6">
    <location>
        <begin position="402"/>
        <end position="427"/>
    </location>
</feature>
<dbReference type="NCBIfam" id="NF041503">
    <property type="entry name" value="WZX_like"/>
    <property type="match status" value="1"/>
</dbReference>
<evidence type="ECO:0000256" key="2">
    <source>
        <dbReference type="ARBA" id="ARBA00022475"/>
    </source>
</evidence>
<evidence type="ECO:0000313" key="8">
    <source>
        <dbReference type="Proteomes" id="UP000887127"/>
    </source>
</evidence>
<dbReference type="InterPro" id="IPR050833">
    <property type="entry name" value="Poly_Biosynth_Transport"/>
</dbReference>
<dbReference type="AlphaFoldDB" id="A0AAV3WU21"/>
<evidence type="ECO:0000256" key="5">
    <source>
        <dbReference type="ARBA" id="ARBA00023136"/>
    </source>
</evidence>
<feature type="transmembrane region" description="Helical" evidence="6">
    <location>
        <begin position="327"/>
        <end position="349"/>
    </location>
</feature>
<feature type="transmembrane region" description="Helical" evidence="6">
    <location>
        <begin position="287"/>
        <end position="307"/>
    </location>
</feature>
<comment type="caution">
    <text evidence="7">The sequence shown here is derived from an EMBL/GenBank/DDBJ whole genome shotgun (WGS) entry which is preliminary data.</text>
</comment>
<keyword evidence="4 6" id="KW-1133">Transmembrane helix</keyword>
<evidence type="ECO:0000256" key="1">
    <source>
        <dbReference type="ARBA" id="ARBA00004651"/>
    </source>
</evidence>
<protein>
    <recommendedName>
        <fullName evidence="9">Polysaccharide biosynthesis protein</fullName>
    </recommendedName>
</protein>
<accession>A0AAV3WU21</accession>
<dbReference type="PANTHER" id="PTHR30250">
    <property type="entry name" value="PST FAMILY PREDICTED COLANIC ACID TRANSPORTER"/>
    <property type="match status" value="1"/>
</dbReference>
<keyword evidence="3 6" id="KW-0812">Transmembrane</keyword>
<feature type="transmembrane region" description="Helical" evidence="6">
    <location>
        <begin position="107"/>
        <end position="129"/>
    </location>
</feature>
<dbReference type="PANTHER" id="PTHR30250:SF26">
    <property type="entry name" value="PSMA PROTEIN"/>
    <property type="match status" value="1"/>
</dbReference>
<proteinExistence type="predicted"/>